<dbReference type="AlphaFoldDB" id="M8BUT3"/>
<proteinExistence type="predicted"/>
<name>M8BUT3_AEGTA</name>
<accession>M8BUT3</accession>
<sequence>MDVLAPSIHRLLYHLMSKTKVTALCETLPSYNLIGTALQEGDKSIGWIYMCARSMGFNCNFNCFCRPQLGQVHSIEVTQNVIIDLMETQDRDLASYMIFNSSNWVLSKELREHCGVEIKQCLRVSFDRSVLLWHIATDLCFRCDDLVDDVGEQEARYGGGLQRGGGRVVEGIGEGVVEGIGEGEVEGIGEGVVIEEGRVLGLEEVPQQQMRRDPSLQLHTECTFGAGLEEGRGEVVEIEGVPQQKKEEEEMLLSGSRHHLISEAMEEIKSSFLSKKDKLSQKEQLKGLIADMAEGDHKSVNGDDNTSQGFVHITEACKLAKELLELPDPRTRWMLMCMLCYSASMCRGYLHAKSLGEGGEHLTFIWLALMLKGAKSLVDKLQMPPETQASDDAGSQA</sequence>
<dbReference type="InterPro" id="IPR007658">
    <property type="entry name" value="DUF594"/>
</dbReference>
<dbReference type="Pfam" id="PF04578">
    <property type="entry name" value="DUF594"/>
    <property type="match status" value="1"/>
</dbReference>
<dbReference type="PANTHER" id="PTHR31325">
    <property type="entry name" value="OS01G0798800 PROTEIN-RELATED"/>
    <property type="match status" value="1"/>
</dbReference>
<dbReference type="EnsemblPlants" id="EMT25704">
    <property type="protein sequence ID" value="EMT25704"/>
    <property type="gene ID" value="F775_04115"/>
</dbReference>
<evidence type="ECO:0000313" key="1">
    <source>
        <dbReference type="EnsemblPlants" id="EMT25704"/>
    </source>
</evidence>
<protein>
    <recommendedName>
        <fullName evidence="2">DUF4220 domain-containing protein</fullName>
    </recommendedName>
</protein>
<organism evidence="1">
    <name type="scientific">Aegilops tauschii</name>
    <name type="common">Tausch's goatgrass</name>
    <name type="synonym">Aegilops squarrosa</name>
    <dbReference type="NCBI Taxonomy" id="37682"/>
    <lineage>
        <taxon>Eukaryota</taxon>
        <taxon>Viridiplantae</taxon>
        <taxon>Streptophyta</taxon>
        <taxon>Embryophyta</taxon>
        <taxon>Tracheophyta</taxon>
        <taxon>Spermatophyta</taxon>
        <taxon>Magnoliopsida</taxon>
        <taxon>Liliopsida</taxon>
        <taxon>Poales</taxon>
        <taxon>Poaceae</taxon>
        <taxon>BOP clade</taxon>
        <taxon>Pooideae</taxon>
        <taxon>Triticodae</taxon>
        <taxon>Triticeae</taxon>
        <taxon>Triticinae</taxon>
        <taxon>Aegilops</taxon>
    </lineage>
</organism>
<evidence type="ECO:0008006" key="2">
    <source>
        <dbReference type="Google" id="ProtNLM"/>
    </source>
</evidence>
<reference evidence="1" key="1">
    <citation type="submission" date="2015-06" db="UniProtKB">
        <authorList>
            <consortium name="EnsemblPlants"/>
        </authorList>
    </citation>
    <scope>IDENTIFICATION</scope>
</reference>